<feature type="transmembrane region" description="Helical" evidence="2">
    <location>
        <begin position="40"/>
        <end position="58"/>
    </location>
</feature>
<dbReference type="AlphaFoldDB" id="A0A336JY97"/>
<keyword evidence="2" id="KW-1133">Transmembrane helix</keyword>
<evidence type="ECO:0000256" key="2">
    <source>
        <dbReference type="SAM" id="Phobius"/>
    </source>
</evidence>
<feature type="region of interest" description="Disordered" evidence="1">
    <location>
        <begin position="1"/>
        <end position="29"/>
    </location>
</feature>
<protein>
    <submittedName>
        <fullName evidence="4">Uncharacterized protein</fullName>
    </submittedName>
</protein>
<dbReference type="Proteomes" id="UP000256343">
    <property type="component" value="Unassembled WGS sequence"/>
</dbReference>
<proteinExistence type="predicted"/>
<dbReference type="EMBL" id="UFQQ01000048">
    <property type="protein sequence ID" value="SSW93693.1"/>
    <property type="molecule type" value="Genomic_DNA"/>
</dbReference>
<evidence type="ECO:0000313" key="4">
    <source>
        <dbReference type="EMBL" id="SSW93693.1"/>
    </source>
</evidence>
<organism evidence="4 5">
    <name type="scientific">Rhodopseudomonas pentothenatexigens</name>
    <dbReference type="NCBI Taxonomy" id="999699"/>
    <lineage>
        <taxon>Bacteria</taxon>
        <taxon>Pseudomonadati</taxon>
        <taxon>Pseudomonadota</taxon>
        <taxon>Alphaproteobacteria</taxon>
        <taxon>Hyphomicrobiales</taxon>
        <taxon>Nitrobacteraceae</taxon>
        <taxon>Rhodopseudomonas</taxon>
    </lineage>
</organism>
<keyword evidence="2" id="KW-0472">Membrane</keyword>
<name>A0A336JY97_9BRAD</name>
<keyword evidence="6" id="KW-1185">Reference proteome</keyword>
<evidence type="ECO:0000313" key="3">
    <source>
        <dbReference type="EMBL" id="RED21415.1"/>
    </source>
</evidence>
<reference evidence="3 6" key="2">
    <citation type="submission" date="2018-07" db="EMBL/GenBank/DDBJ databases">
        <title>Genomic Encyclopedia of Archaeal and Bacterial Type Strains, Phase II (KMG-II): from individual species to whole genera.</title>
        <authorList>
            <person name="Goeker M."/>
        </authorList>
    </citation>
    <scope>NUCLEOTIDE SEQUENCE [LARGE SCALE GENOMIC DNA]</scope>
    <source>
        <strain evidence="3 6">JA575</strain>
    </source>
</reference>
<sequence length="63" mass="6620">MAGPSPRRSGFGRAGGTSPAMTRGEDGIDGATHHFSISEAVITDWAISAIFFFSFIAVERSST</sequence>
<keyword evidence="2" id="KW-0812">Transmembrane</keyword>
<reference evidence="4 5" key="1">
    <citation type="submission" date="2017-08" db="EMBL/GenBank/DDBJ databases">
        <authorList>
            <person name="de Groot N.N."/>
        </authorList>
    </citation>
    <scope>NUCLEOTIDE SEQUENCE [LARGE SCALE GENOMIC DNA]</scope>
    <source>
        <strain evidence="4 5">JA575</strain>
    </source>
</reference>
<dbReference type="EMBL" id="QRDT01000048">
    <property type="protein sequence ID" value="RED21415.1"/>
    <property type="molecule type" value="Genomic_DNA"/>
</dbReference>
<gene>
    <name evidence="3" type="ORF">BJ125_14815</name>
    <name evidence="4" type="ORF">SAMN05892882_14815</name>
</gene>
<dbReference type="Proteomes" id="UP000252631">
    <property type="component" value="Unassembled WGS sequence"/>
</dbReference>
<evidence type="ECO:0000313" key="6">
    <source>
        <dbReference type="Proteomes" id="UP000256343"/>
    </source>
</evidence>
<evidence type="ECO:0000313" key="5">
    <source>
        <dbReference type="Proteomes" id="UP000252631"/>
    </source>
</evidence>
<evidence type="ECO:0000256" key="1">
    <source>
        <dbReference type="SAM" id="MobiDB-lite"/>
    </source>
</evidence>
<accession>A0A336JY97</accession>